<proteinExistence type="predicted"/>
<keyword evidence="1" id="KW-0732">Signal</keyword>
<feature type="signal peptide" evidence="1">
    <location>
        <begin position="1"/>
        <end position="22"/>
    </location>
</feature>
<sequence>MRKYAILMATALGLTGCGGSQALPMAATPESSRAALVAALDGWAAGQTFQELSAASPPVQFIDDDLNRGTKLLSYKIEGEPRVNGTGYSYVVTLTMQDKSGASRAPKKVAYAVVTEPKHAVTREDRQP</sequence>
<evidence type="ECO:0008006" key="4">
    <source>
        <dbReference type="Google" id="ProtNLM"/>
    </source>
</evidence>
<reference evidence="2 3" key="1">
    <citation type="submission" date="2021-04" db="EMBL/GenBank/DDBJ databases">
        <authorList>
            <person name="Ivanova A."/>
        </authorList>
    </citation>
    <scope>NUCLEOTIDE SEQUENCE [LARGE SCALE GENOMIC DNA]</scope>
    <source>
        <strain evidence="2 3">G18</strain>
    </source>
</reference>
<organism evidence="2 3">
    <name type="scientific">Gemmata palustris</name>
    <dbReference type="NCBI Taxonomy" id="2822762"/>
    <lineage>
        <taxon>Bacteria</taxon>
        <taxon>Pseudomonadati</taxon>
        <taxon>Planctomycetota</taxon>
        <taxon>Planctomycetia</taxon>
        <taxon>Gemmatales</taxon>
        <taxon>Gemmataceae</taxon>
        <taxon>Gemmata</taxon>
    </lineage>
</organism>
<dbReference type="EMBL" id="JAGKQQ010000001">
    <property type="protein sequence ID" value="MBP3955310.1"/>
    <property type="molecule type" value="Genomic_DNA"/>
</dbReference>
<evidence type="ECO:0000313" key="3">
    <source>
        <dbReference type="Proteomes" id="UP000676565"/>
    </source>
</evidence>
<dbReference type="Proteomes" id="UP000676565">
    <property type="component" value="Unassembled WGS sequence"/>
</dbReference>
<dbReference type="RefSeq" id="WP_210653395.1">
    <property type="nucleotide sequence ID" value="NZ_JAGKQQ010000001.1"/>
</dbReference>
<name>A0ABS5BPT1_9BACT</name>
<evidence type="ECO:0000256" key="1">
    <source>
        <dbReference type="SAM" id="SignalP"/>
    </source>
</evidence>
<gene>
    <name evidence="2" type="ORF">J8F10_08455</name>
</gene>
<keyword evidence="3" id="KW-1185">Reference proteome</keyword>
<dbReference type="PROSITE" id="PS51257">
    <property type="entry name" value="PROKAR_LIPOPROTEIN"/>
    <property type="match status" value="1"/>
</dbReference>
<protein>
    <recommendedName>
        <fullName evidence="4">Cystatin domain-containing protein</fullName>
    </recommendedName>
</protein>
<accession>A0ABS5BPT1</accession>
<evidence type="ECO:0000313" key="2">
    <source>
        <dbReference type="EMBL" id="MBP3955310.1"/>
    </source>
</evidence>
<comment type="caution">
    <text evidence="2">The sequence shown here is derived from an EMBL/GenBank/DDBJ whole genome shotgun (WGS) entry which is preliminary data.</text>
</comment>
<feature type="chain" id="PRO_5047015799" description="Cystatin domain-containing protein" evidence="1">
    <location>
        <begin position="23"/>
        <end position="128"/>
    </location>
</feature>